<gene>
    <name evidence="2" type="ORF">PLXY2_LOCUS1005</name>
</gene>
<feature type="compositionally biased region" description="Basic and acidic residues" evidence="1">
    <location>
        <begin position="167"/>
        <end position="180"/>
    </location>
</feature>
<reference evidence="2" key="1">
    <citation type="submission" date="2020-11" db="EMBL/GenBank/DDBJ databases">
        <authorList>
            <person name="Whiteford S."/>
        </authorList>
    </citation>
    <scope>NUCLEOTIDE SEQUENCE</scope>
</reference>
<feature type="region of interest" description="Disordered" evidence="1">
    <location>
        <begin position="134"/>
        <end position="261"/>
    </location>
</feature>
<dbReference type="AlphaFoldDB" id="A0A8S4D4U7"/>
<comment type="caution">
    <text evidence="2">The sequence shown here is derived from an EMBL/GenBank/DDBJ whole genome shotgun (WGS) entry which is preliminary data.</text>
</comment>
<evidence type="ECO:0000256" key="1">
    <source>
        <dbReference type="SAM" id="MobiDB-lite"/>
    </source>
</evidence>
<feature type="compositionally biased region" description="Basic residues" evidence="1">
    <location>
        <begin position="243"/>
        <end position="257"/>
    </location>
</feature>
<dbReference type="EMBL" id="CAJHNJ030000002">
    <property type="protein sequence ID" value="CAG9090505.1"/>
    <property type="molecule type" value="Genomic_DNA"/>
</dbReference>
<sequence length="367" mass="40490">MATATKVSDTLMVSELLAFVQSKLDTMDVVSLEQICVTSFKESEFAAAKKLLADTATTAVRLVPRRGDGCGKKDLQDIIRVFQETDPDNIPTFVARDLYKLPPVTFDHVDVTRLLKDIILLKAEIAEIRGKLEASERASAMQRESPSPRNADSAITASPPARQVQAQRDRVTATDTDSRQANDPPPATYAERTRDAACPLRAAASAPPRPAAAPSTTRSQQEPAPAPSRPRPAPAVAVEPRRLLHPRSPRRRNRNKRGTAPAACSLKAATPTVDIYVSRVHANMAHDNIVRYIKERSVGRTEQPVQVLAIERLQSAKQTDFKSFRIRIPAAQQKVLLDKNFWPAGIVFRRYREAKQTIKPPDNSATV</sequence>
<proteinExistence type="predicted"/>
<name>A0A8S4D4U7_PLUXY</name>
<feature type="compositionally biased region" description="Low complexity" evidence="1">
    <location>
        <begin position="196"/>
        <end position="223"/>
    </location>
</feature>
<dbReference type="Proteomes" id="UP000653454">
    <property type="component" value="Unassembled WGS sequence"/>
</dbReference>
<accession>A0A8S4D4U7</accession>
<evidence type="ECO:0000313" key="3">
    <source>
        <dbReference type="Proteomes" id="UP000653454"/>
    </source>
</evidence>
<organism evidence="2 3">
    <name type="scientific">Plutella xylostella</name>
    <name type="common">Diamondback moth</name>
    <name type="synonym">Plutella maculipennis</name>
    <dbReference type="NCBI Taxonomy" id="51655"/>
    <lineage>
        <taxon>Eukaryota</taxon>
        <taxon>Metazoa</taxon>
        <taxon>Ecdysozoa</taxon>
        <taxon>Arthropoda</taxon>
        <taxon>Hexapoda</taxon>
        <taxon>Insecta</taxon>
        <taxon>Pterygota</taxon>
        <taxon>Neoptera</taxon>
        <taxon>Endopterygota</taxon>
        <taxon>Lepidoptera</taxon>
        <taxon>Glossata</taxon>
        <taxon>Ditrysia</taxon>
        <taxon>Yponomeutoidea</taxon>
        <taxon>Plutellidae</taxon>
        <taxon>Plutella</taxon>
    </lineage>
</organism>
<keyword evidence="3" id="KW-1185">Reference proteome</keyword>
<feature type="compositionally biased region" description="Polar residues" evidence="1">
    <location>
        <begin position="142"/>
        <end position="156"/>
    </location>
</feature>
<protein>
    <submittedName>
        <fullName evidence="2">(diamondback moth) hypothetical protein</fullName>
    </submittedName>
</protein>
<evidence type="ECO:0000313" key="2">
    <source>
        <dbReference type="EMBL" id="CAG9090505.1"/>
    </source>
</evidence>
<feature type="compositionally biased region" description="Pro residues" evidence="1">
    <location>
        <begin position="224"/>
        <end position="233"/>
    </location>
</feature>